<dbReference type="EMBL" id="CABITT030000004">
    <property type="protein sequence ID" value="VVB00842.1"/>
    <property type="molecule type" value="Genomic_DNA"/>
</dbReference>
<dbReference type="Proteomes" id="UP000489600">
    <property type="component" value="Unassembled WGS sequence"/>
</dbReference>
<proteinExistence type="predicted"/>
<accession>A0A565BGS9</accession>
<keyword evidence="2" id="KW-1185">Reference proteome</keyword>
<evidence type="ECO:0000313" key="2">
    <source>
        <dbReference type="Proteomes" id="UP000489600"/>
    </source>
</evidence>
<protein>
    <submittedName>
        <fullName evidence="1">Uncharacterized protein</fullName>
    </submittedName>
</protein>
<sequence>MAKDFKGNEDVDLLKKIESDYYMQGVGANYFKRNLSDKDKAEQWRKYVLGNSKTHTKVTTSVVFN</sequence>
<gene>
    <name evidence="1" type="ORF">ANE_LOCUS11286</name>
</gene>
<comment type="caution">
    <text evidence="1">The sequence shown here is derived from an EMBL/GenBank/DDBJ whole genome shotgun (WGS) entry which is preliminary data.</text>
</comment>
<reference evidence="1" key="1">
    <citation type="submission" date="2019-07" db="EMBL/GenBank/DDBJ databases">
        <authorList>
            <person name="Dittberner H."/>
        </authorList>
    </citation>
    <scope>NUCLEOTIDE SEQUENCE [LARGE SCALE GENOMIC DNA]</scope>
</reference>
<organism evidence="1 2">
    <name type="scientific">Arabis nemorensis</name>
    <dbReference type="NCBI Taxonomy" id="586526"/>
    <lineage>
        <taxon>Eukaryota</taxon>
        <taxon>Viridiplantae</taxon>
        <taxon>Streptophyta</taxon>
        <taxon>Embryophyta</taxon>
        <taxon>Tracheophyta</taxon>
        <taxon>Spermatophyta</taxon>
        <taxon>Magnoliopsida</taxon>
        <taxon>eudicotyledons</taxon>
        <taxon>Gunneridae</taxon>
        <taxon>Pentapetalae</taxon>
        <taxon>rosids</taxon>
        <taxon>malvids</taxon>
        <taxon>Brassicales</taxon>
        <taxon>Brassicaceae</taxon>
        <taxon>Arabideae</taxon>
        <taxon>Arabis</taxon>
    </lineage>
</organism>
<name>A0A565BGS9_9BRAS</name>
<dbReference type="AlphaFoldDB" id="A0A565BGS9"/>
<evidence type="ECO:0000313" key="1">
    <source>
        <dbReference type="EMBL" id="VVB00842.1"/>
    </source>
</evidence>